<dbReference type="InterPro" id="IPR036271">
    <property type="entry name" value="Tet_transcr_reg_TetR-rel_C_sf"/>
</dbReference>
<dbReference type="InterPro" id="IPR001647">
    <property type="entry name" value="HTH_TetR"/>
</dbReference>
<dbReference type="Gene3D" id="1.10.357.10">
    <property type="entry name" value="Tetracycline Repressor, domain 2"/>
    <property type="match status" value="1"/>
</dbReference>
<evidence type="ECO:0000256" key="1">
    <source>
        <dbReference type="ARBA" id="ARBA00022491"/>
    </source>
</evidence>
<dbReference type="InterPro" id="IPR009057">
    <property type="entry name" value="Homeodomain-like_sf"/>
</dbReference>
<dbReference type="InterPro" id="IPR023772">
    <property type="entry name" value="DNA-bd_HTH_TetR-type_CS"/>
</dbReference>
<dbReference type="PRINTS" id="PR00455">
    <property type="entry name" value="HTHTETR"/>
</dbReference>
<dbReference type="InterPro" id="IPR050109">
    <property type="entry name" value="HTH-type_TetR-like_transc_reg"/>
</dbReference>
<dbReference type="Pfam" id="PF17932">
    <property type="entry name" value="TetR_C_24"/>
    <property type="match status" value="1"/>
</dbReference>
<comment type="caution">
    <text evidence="8">The sequence shown here is derived from an EMBL/GenBank/DDBJ whole genome shotgun (WGS) entry which is preliminary data.</text>
</comment>
<keyword evidence="2" id="KW-0805">Transcription regulation</keyword>
<organism evidence="8 9">
    <name type="scientific">Ideonella margarita</name>
    <dbReference type="NCBI Taxonomy" id="2984191"/>
    <lineage>
        <taxon>Bacteria</taxon>
        <taxon>Pseudomonadati</taxon>
        <taxon>Pseudomonadota</taxon>
        <taxon>Betaproteobacteria</taxon>
        <taxon>Burkholderiales</taxon>
        <taxon>Sphaerotilaceae</taxon>
        <taxon>Ideonella</taxon>
    </lineage>
</organism>
<feature type="region of interest" description="Disordered" evidence="6">
    <location>
        <begin position="200"/>
        <end position="223"/>
    </location>
</feature>
<keyword evidence="3 5" id="KW-0238">DNA-binding</keyword>
<dbReference type="Proteomes" id="UP001379945">
    <property type="component" value="Unassembled WGS sequence"/>
</dbReference>
<evidence type="ECO:0000256" key="2">
    <source>
        <dbReference type="ARBA" id="ARBA00023015"/>
    </source>
</evidence>
<dbReference type="SUPFAM" id="SSF48498">
    <property type="entry name" value="Tetracyclin repressor-like, C-terminal domain"/>
    <property type="match status" value="1"/>
</dbReference>
<evidence type="ECO:0000313" key="8">
    <source>
        <dbReference type="EMBL" id="MEK8046962.1"/>
    </source>
</evidence>
<accession>A0ABU9C4Y4</accession>
<protein>
    <submittedName>
        <fullName evidence="8">TetR/AcrR family transcriptional regulator</fullName>
    </submittedName>
</protein>
<feature type="DNA-binding region" description="H-T-H motif" evidence="5">
    <location>
        <begin position="33"/>
        <end position="52"/>
    </location>
</feature>
<dbReference type="RefSeq" id="WP_341399264.1">
    <property type="nucleotide sequence ID" value="NZ_JBBUTI010000007.1"/>
</dbReference>
<dbReference type="PROSITE" id="PS50977">
    <property type="entry name" value="HTH_TETR_2"/>
    <property type="match status" value="1"/>
</dbReference>
<dbReference type="PANTHER" id="PTHR30055:SF175">
    <property type="entry name" value="HTH-TYPE TRANSCRIPTIONAL REPRESSOR KSTR2"/>
    <property type="match status" value="1"/>
</dbReference>
<dbReference type="SUPFAM" id="SSF46689">
    <property type="entry name" value="Homeodomain-like"/>
    <property type="match status" value="1"/>
</dbReference>
<evidence type="ECO:0000256" key="4">
    <source>
        <dbReference type="ARBA" id="ARBA00023163"/>
    </source>
</evidence>
<keyword evidence="9" id="KW-1185">Reference proteome</keyword>
<gene>
    <name evidence="8" type="ORF">AACH00_11415</name>
</gene>
<dbReference type="PANTHER" id="PTHR30055">
    <property type="entry name" value="HTH-TYPE TRANSCRIPTIONAL REGULATOR RUTR"/>
    <property type="match status" value="1"/>
</dbReference>
<name>A0ABU9C4Y4_9BURK</name>
<dbReference type="Pfam" id="PF00440">
    <property type="entry name" value="TetR_N"/>
    <property type="match status" value="1"/>
</dbReference>
<sequence>MARPRSSGYDDQRELILRHAAALFATQGYVATSMNEVAAACGVSKAALYHYVRDKRELLESVCQAHVLRLQGVVAEVLGQGLAPEVQLRELIVRFVQEYASAQNEHRVLTKEVKLLEPEQAERVLAVQRAVVADFALAVAQVRPALQAAELHTPLTMLLFGMINWLFTWFRPGQPLTHAEMAPIVADLFFGGLAGVTVPATSSPESQPVRPRTRQPRKKETTS</sequence>
<proteinExistence type="predicted"/>
<reference evidence="8 9" key="1">
    <citation type="submission" date="2024-04" db="EMBL/GenBank/DDBJ databases">
        <title>Novel species of the genus Ideonella isolated from streams.</title>
        <authorList>
            <person name="Lu H."/>
        </authorList>
    </citation>
    <scope>NUCLEOTIDE SEQUENCE [LARGE SCALE GENOMIC DNA]</scope>
    <source>
        <strain evidence="8 9">LYT19W</strain>
    </source>
</reference>
<keyword evidence="1" id="KW-0678">Repressor</keyword>
<keyword evidence="4" id="KW-0804">Transcription</keyword>
<evidence type="ECO:0000313" key="9">
    <source>
        <dbReference type="Proteomes" id="UP001379945"/>
    </source>
</evidence>
<dbReference type="PROSITE" id="PS01081">
    <property type="entry name" value="HTH_TETR_1"/>
    <property type="match status" value="1"/>
</dbReference>
<dbReference type="EMBL" id="JBBUTI010000007">
    <property type="protein sequence ID" value="MEK8046962.1"/>
    <property type="molecule type" value="Genomic_DNA"/>
</dbReference>
<dbReference type="Gene3D" id="1.10.10.60">
    <property type="entry name" value="Homeodomain-like"/>
    <property type="match status" value="1"/>
</dbReference>
<evidence type="ECO:0000259" key="7">
    <source>
        <dbReference type="PROSITE" id="PS50977"/>
    </source>
</evidence>
<feature type="domain" description="HTH tetR-type" evidence="7">
    <location>
        <begin position="10"/>
        <end position="70"/>
    </location>
</feature>
<evidence type="ECO:0000256" key="5">
    <source>
        <dbReference type="PROSITE-ProRule" id="PRU00335"/>
    </source>
</evidence>
<evidence type="ECO:0000256" key="6">
    <source>
        <dbReference type="SAM" id="MobiDB-lite"/>
    </source>
</evidence>
<dbReference type="InterPro" id="IPR041490">
    <property type="entry name" value="KstR2_TetR_C"/>
</dbReference>
<evidence type="ECO:0000256" key="3">
    <source>
        <dbReference type="ARBA" id="ARBA00023125"/>
    </source>
</evidence>